<dbReference type="Pfam" id="PF21088">
    <property type="entry name" value="MS_channel_1st"/>
    <property type="match status" value="1"/>
</dbReference>
<dbReference type="AlphaFoldDB" id="A0A562T4I9"/>
<dbReference type="EMBL" id="VLLG01000003">
    <property type="protein sequence ID" value="TWI87976.1"/>
    <property type="molecule type" value="Genomic_DNA"/>
</dbReference>
<feature type="transmembrane region" description="Helical" evidence="7">
    <location>
        <begin position="62"/>
        <end position="83"/>
    </location>
</feature>
<sequence length="270" mass="30013">MEYAQWGQLVYDKIHRWMELAVRMLPNLVAAIIILLLFIFLARLFKKLVYKIVFRLSDTPALSGLLSSIGYLAMFFIGLSIALDVLQLDKTVSSLLAGAGIIGLALGFAFQDLTANFISGIYITFRKPFDVGHQVETNGFTGTVENIELRSTTLRTIDGLHVIIPNKDIFQKPIINHSLTPGRRLTLSFTVPLNHAQTAAVQDLVLQSLQGLPEIAPGRPCQVLFSAIEGANVRITLNCWVNNDDVRNYDLTMDAIITRVMAVLRAQKMV</sequence>
<keyword evidence="4 7" id="KW-0812">Transmembrane</keyword>
<feature type="transmembrane region" description="Helical" evidence="7">
    <location>
        <begin position="20"/>
        <end position="41"/>
    </location>
</feature>
<protein>
    <submittedName>
        <fullName evidence="10">Small-conductance mechanosensitive channel</fullName>
    </submittedName>
</protein>
<dbReference type="Gene3D" id="2.30.30.60">
    <property type="match status" value="1"/>
</dbReference>
<dbReference type="InterPro" id="IPR049142">
    <property type="entry name" value="MS_channel_1st"/>
</dbReference>
<feature type="transmembrane region" description="Helical" evidence="7">
    <location>
        <begin position="95"/>
        <end position="118"/>
    </location>
</feature>
<dbReference type="SUPFAM" id="SSF50182">
    <property type="entry name" value="Sm-like ribonucleoproteins"/>
    <property type="match status" value="1"/>
</dbReference>
<comment type="subcellular location">
    <subcellularLocation>
        <location evidence="1">Cell membrane</location>
        <topology evidence="1">Multi-pass membrane protein</topology>
    </subcellularLocation>
</comment>
<dbReference type="SUPFAM" id="SSF82689">
    <property type="entry name" value="Mechanosensitive channel protein MscS (YggB), C-terminal domain"/>
    <property type="match status" value="1"/>
</dbReference>
<keyword evidence="6 7" id="KW-0472">Membrane</keyword>
<dbReference type="InterPro" id="IPR006685">
    <property type="entry name" value="MscS_channel_2nd"/>
</dbReference>
<dbReference type="PANTHER" id="PTHR30221">
    <property type="entry name" value="SMALL-CONDUCTANCE MECHANOSENSITIVE CHANNEL"/>
    <property type="match status" value="1"/>
</dbReference>
<dbReference type="PANTHER" id="PTHR30221:SF1">
    <property type="entry name" value="SMALL-CONDUCTANCE MECHANOSENSITIVE CHANNEL"/>
    <property type="match status" value="1"/>
</dbReference>
<dbReference type="Pfam" id="PF05552">
    <property type="entry name" value="MS_channel_1st_1"/>
    <property type="match status" value="1"/>
</dbReference>
<evidence type="ECO:0000256" key="4">
    <source>
        <dbReference type="ARBA" id="ARBA00022692"/>
    </source>
</evidence>
<feature type="domain" description="Mechanosensitive ion channel transmembrane helices 2/3" evidence="9">
    <location>
        <begin position="75"/>
        <end position="111"/>
    </location>
</feature>
<comment type="caution">
    <text evidence="10">The sequence shown here is derived from an EMBL/GenBank/DDBJ whole genome shotgun (WGS) entry which is preliminary data.</text>
</comment>
<dbReference type="InterPro" id="IPR008910">
    <property type="entry name" value="MSC_TM_helix"/>
</dbReference>
<dbReference type="InterPro" id="IPR011014">
    <property type="entry name" value="MscS_channel_TM-2"/>
</dbReference>
<dbReference type="PROSITE" id="PS01246">
    <property type="entry name" value="UPF0003"/>
    <property type="match status" value="1"/>
</dbReference>
<dbReference type="InterPro" id="IPR006686">
    <property type="entry name" value="MscS_channel_CS"/>
</dbReference>
<proteinExistence type="inferred from homology"/>
<name>A0A562T4I9_CHIJA</name>
<dbReference type="InterPro" id="IPR010920">
    <property type="entry name" value="LSM_dom_sf"/>
</dbReference>
<dbReference type="Proteomes" id="UP000316778">
    <property type="component" value="Unassembled WGS sequence"/>
</dbReference>
<dbReference type="GO" id="GO:0005886">
    <property type="term" value="C:plasma membrane"/>
    <property type="evidence" value="ECO:0007669"/>
    <property type="project" value="UniProtKB-SubCell"/>
</dbReference>
<keyword evidence="3" id="KW-1003">Cell membrane</keyword>
<reference evidence="10 11" key="1">
    <citation type="journal article" date="2013" name="Stand. Genomic Sci.">
        <title>Genomic Encyclopedia of Type Strains, Phase I: The one thousand microbial genomes (KMG-I) project.</title>
        <authorList>
            <person name="Kyrpides N.C."/>
            <person name="Woyke T."/>
            <person name="Eisen J.A."/>
            <person name="Garrity G."/>
            <person name="Lilburn T.G."/>
            <person name="Beck B.J."/>
            <person name="Whitman W.B."/>
            <person name="Hugenholtz P."/>
            <person name="Klenk H.P."/>
        </authorList>
    </citation>
    <scope>NUCLEOTIDE SEQUENCE [LARGE SCALE GENOMIC DNA]</scope>
    <source>
        <strain evidence="10 11">DSM 13484</strain>
    </source>
</reference>
<evidence type="ECO:0000256" key="5">
    <source>
        <dbReference type="ARBA" id="ARBA00022989"/>
    </source>
</evidence>
<feature type="domain" description="Mechanosensitive ion channel MscS" evidence="8">
    <location>
        <begin position="112"/>
        <end position="178"/>
    </location>
</feature>
<dbReference type="SUPFAM" id="SSF82861">
    <property type="entry name" value="Mechanosensitive channel protein MscS (YggB), transmembrane region"/>
    <property type="match status" value="1"/>
</dbReference>
<evidence type="ECO:0000256" key="6">
    <source>
        <dbReference type="ARBA" id="ARBA00023136"/>
    </source>
</evidence>
<dbReference type="RefSeq" id="WP_145712664.1">
    <property type="nucleotide sequence ID" value="NZ_BAAAFY010000001.1"/>
</dbReference>
<evidence type="ECO:0000259" key="9">
    <source>
        <dbReference type="Pfam" id="PF21088"/>
    </source>
</evidence>
<accession>A0A562T4I9</accession>
<dbReference type="InterPro" id="IPR045275">
    <property type="entry name" value="MscS_archaea/bacteria_type"/>
</dbReference>
<dbReference type="GO" id="GO:0008381">
    <property type="term" value="F:mechanosensitive monoatomic ion channel activity"/>
    <property type="evidence" value="ECO:0007669"/>
    <property type="project" value="InterPro"/>
</dbReference>
<comment type="similarity">
    <text evidence="2">Belongs to the MscS (TC 1.A.23) family.</text>
</comment>
<evidence type="ECO:0000256" key="2">
    <source>
        <dbReference type="ARBA" id="ARBA00008017"/>
    </source>
</evidence>
<dbReference type="Pfam" id="PF00924">
    <property type="entry name" value="MS_channel_2nd"/>
    <property type="match status" value="1"/>
</dbReference>
<dbReference type="InterPro" id="IPR023408">
    <property type="entry name" value="MscS_beta-dom_sf"/>
</dbReference>
<keyword evidence="11" id="KW-1185">Reference proteome</keyword>
<gene>
    <name evidence="10" type="ORF">LX66_2050</name>
</gene>
<evidence type="ECO:0000256" key="7">
    <source>
        <dbReference type="SAM" id="Phobius"/>
    </source>
</evidence>
<evidence type="ECO:0000256" key="3">
    <source>
        <dbReference type="ARBA" id="ARBA00022475"/>
    </source>
</evidence>
<evidence type="ECO:0000256" key="1">
    <source>
        <dbReference type="ARBA" id="ARBA00004651"/>
    </source>
</evidence>
<keyword evidence="5 7" id="KW-1133">Transmembrane helix</keyword>
<evidence type="ECO:0000313" key="10">
    <source>
        <dbReference type="EMBL" id="TWI87976.1"/>
    </source>
</evidence>
<dbReference type="OrthoDB" id="1522493at2"/>
<organism evidence="10 11">
    <name type="scientific">Chitinophaga japonensis</name>
    <name type="common">Flexibacter japonensis</name>
    <dbReference type="NCBI Taxonomy" id="104662"/>
    <lineage>
        <taxon>Bacteria</taxon>
        <taxon>Pseudomonadati</taxon>
        <taxon>Bacteroidota</taxon>
        <taxon>Chitinophagia</taxon>
        <taxon>Chitinophagales</taxon>
        <taxon>Chitinophagaceae</taxon>
        <taxon>Chitinophaga</taxon>
    </lineage>
</organism>
<dbReference type="InterPro" id="IPR011066">
    <property type="entry name" value="MscS_channel_C_sf"/>
</dbReference>
<dbReference type="Gene3D" id="1.10.287.1260">
    <property type="match status" value="1"/>
</dbReference>
<evidence type="ECO:0000313" key="11">
    <source>
        <dbReference type="Proteomes" id="UP000316778"/>
    </source>
</evidence>
<evidence type="ECO:0000259" key="8">
    <source>
        <dbReference type="Pfam" id="PF00924"/>
    </source>
</evidence>